<name>A0A8L2QCD2_RAT</name>
<sequence>MAVTSWLEILRSAEKTALLQDGKRMVHYLFPDGKEMAEEYDEKTSELLVRKWRVKNALGALGQWQLEVGEPMPSGAGSLGSELIKESNANVCLFVQGLVGIGRRHLTLRAGSIMCSPHSHSAHLTIQRPIFMRKDTKTSFQWRIRNLPYPKDVYSVSVAQKERCVIVRTTNKKYYKKFSIPDLDRHQLPLEDSALSFAHANCTLIISYQKPKEVMAAESELQKELKKVKTAHSSDGDCKTQ</sequence>
<dbReference type="GeneTree" id="ENSGT00390000014031"/>
<accession>A0A8L2QCD2</accession>
<evidence type="ECO:0000313" key="4">
    <source>
        <dbReference type="Proteomes" id="UP000002494"/>
    </source>
</evidence>
<evidence type="ECO:0000256" key="2">
    <source>
        <dbReference type="ARBA" id="ARBA00020330"/>
    </source>
</evidence>
<dbReference type="RefSeq" id="XP_063143241.1">
    <property type="nucleotide sequence ID" value="XM_063287171.1"/>
</dbReference>
<evidence type="ECO:0007829" key="6">
    <source>
        <dbReference type="PeptideAtlas" id="A0A8L2QCD2"/>
    </source>
</evidence>
<dbReference type="GO" id="GO:0021670">
    <property type="term" value="P:lateral ventricle development"/>
    <property type="evidence" value="ECO:0007669"/>
    <property type="project" value="Ensembl"/>
</dbReference>
<dbReference type="Pfam" id="PF14913">
    <property type="entry name" value="DPCD"/>
    <property type="match status" value="2"/>
</dbReference>
<dbReference type="RGD" id="1307648">
    <property type="gene designation" value="Dpcd"/>
</dbReference>
<dbReference type="GO" id="GO:0007368">
    <property type="term" value="P:determination of left/right symmetry"/>
    <property type="evidence" value="ECO:0007669"/>
    <property type="project" value="Ensembl"/>
</dbReference>
<protein>
    <recommendedName>
        <fullName evidence="2">Protein DPCD</fullName>
    </recommendedName>
</protein>
<dbReference type="GO" id="GO:0030317">
    <property type="term" value="P:flagellated sperm motility"/>
    <property type="evidence" value="ECO:0007669"/>
    <property type="project" value="Ensembl"/>
</dbReference>
<organism evidence="3 4">
    <name type="scientific">Rattus norvegicus</name>
    <name type="common">Rat</name>
    <dbReference type="NCBI Taxonomy" id="10116"/>
    <lineage>
        <taxon>Eukaryota</taxon>
        <taxon>Metazoa</taxon>
        <taxon>Chordata</taxon>
        <taxon>Craniata</taxon>
        <taxon>Vertebrata</taxon>
        <taxon>Euteleostomi</taxon>
        <taxon>Mammalia</taxon>
        <taxon>Eutheria</taxon>
        <taxon>Euarchontoglires</taxon>
        <taxon>Glires</taxon>
        <taxon>Rodentia</taxon>
        <taxon>Myomorpha</taxon>
        <taxon>Muroidea</taxon>
        <taxon>Muridae</taxon>
        <taxon>Murinae</taxon>
        <taxon>Rattus</taxon>
    </lineage>
</organism>
<dbReference type="AlphaFoldDB" id="A0A8L2QCD2"/>
<dbReference type="GO" id="GO:0003351">
    <property type="term" value="P:epithelial cilium movement involved in extracellular fluid movement"/>
    <property type="evidence" value="ECO:0007669"/>
    <property type="project" value="Ensembl"/>
</dbReference>
<dbReference type="Ensembl" id="ENSRNOT00000023278.7">
    <property type="protein sequence ID" value="ENSRNOP00000023278.5"/>
    <property type="gene ID" value="ENSRNOG00000017241.7"/>
</dbReference>
<dbReference type="CTD" id="25911"/>
<keyword evidence="4" id="KW-1185">Reference proteome</keyword>
<proteinExistence type="evidence at protein level"/>
<reference evidence="3" key="3">
    <citation type="submission" date="2025-09" db="UniProtKB">
        <authorList>
            <consortium name="Ensembl"/>
        </authorList>
    </citation>
    <scope>IDENTIFICATION</scope>
    <source>
        <strain evidence="3">Brown Norway</strain>
    </source>
</reference>
<dbReference type="OrthoDB" id="10256139at2759"/>
<reference evidence="3" key="1">
    <citation type="submission" date="2024-01" db="EMBL/GenBank/DDBJ databases">
        <title>GRCr8: a new rat reference genome assembly contstructed from accurate long reads and long range scaffolding.</title>
        <authorList>
            <person name="Doris P.A."/>
            <person name="Kalbfleisch T."/>
            <person name="Li K."/>
            <person name="Howe K."/>
            <person name="Wood J."/>
        </authorList>
    </citation>
    <scope>NUCLEOTIDE SEQUENCE [LARGE SCALE GENOMIC DNA]</scope>
    <source>
        <strain evidence="3">Brown Norway</strain>
    </source>
</reference>
<dbReference type="Proteomes" id="UP000002494">
    <property type="component" value="Chromosome 1"/>
</dbReference>
<reference evidence="3" key="2">
    <citation type="submission" date="2025-08" db="UniProtKB">
        <authorList>
            <consortium name="Ensembl"/>
        </authorList>
    </citation>
    <scope>IDENTIFICATION</scope>
    <source>
        <strain evidence="3">Brown Norway</strain>
    </source>
</reference>
<dbReference type="InterPro" id="IPR026224">
    <property type="entry name" value="DPCD"/>
</dbReference>
<comment type="similarity">
    <text evidence="1">Belongs to the DPCD family.</text>
</comment>
<dbReference type="GO" id="GO:0021678">
    <property type="term" value="P:third ventricle development"/>
    <property type="evidence" value="ECO:0007669"/>
    <property type="project" value="Ensembl"/>
</dbReference>
<dbReference type="GO" id="GO:0007283">
    <property type="term" value="P:spermatogenesis"/>
    <property type="evidence" value="ECO:0007669"/>
    <property type="project" value="Ensembl"/>
</dbReference>
<dbReference type="PANTHER" id="PTHR31921:SF1">
    <property type="entry name" value="PROTEIN DPCD"/>
    <property type="match status" value="1"/>
</dbReference>
<dbReference type="OMA" id="PILCEME"/>
<dbReference type="GeneID" id="294004"/>
<evidence type="ECO:0000256" key="1">
    <source>
        <dbReference type="ARBA" id="ARBA00010597"/>
    </source>
</evidence>
<dbReference type="PANTHER" id="PTHR31921">
    <property type="entry name" value="PROTEIN DPCD"/>
    <property type="match status" value="1"/>
</dbReference>
<evidence type="ECO:0000313" key="3">
    <source>
        <dbReference type="Ensembl" id="ENSRNOP00000023278.5"/>
    </source>
</evidence>
<gene>
    <name evidence="3 5" type="primary">Dpcd</name>
</gene>
<evidence type="ECO:0000313" key="5">
    <source>
        <dbReference type="RGD" id="1307648"/>
    </source>
</evidence>
<dbReference type="GO" id="GO:0005576">
    <property type="term" value="C:extracellular region"/>
    <property type="evidence" value="ECO:0007669"/>
    <property type="project" value="GOC"/>
</dbReference>
<keyword evidence="6" id="KW-1267">Proteomics identification</keyword>
<dbReference type="GO" id="GO:0051649">
    <property type="term" value="P:establishment of localization in cell"/>
    <property type="evidence" value="ECO:0007669"/>
    <property type="project" value="Ensembl"/>
</dbReference>